<proteinExistence type="predicted"/>
<organism evidence="1">
    <name type="scientific">Brachypodium distachyon</name>
    <name type="common">Purple false brome</name>
    <name type="synonym">Trachynia distachya</name>
    <dbReference type="NCBI Taxonomy" id="15368"/>
    <lineage>
        <taxon>Eukaryota</taxon>
        <taxon>Viridiplantae</taxon>
        <taxon>Streptophyta</taxon>
        <taxon>Embryophyta</taxon>
        <taxon>Tracheophyta</taxon>
        <taxon>Spermatophyta</taxon>
        <taxon>Magnoliopsida</taxon>
        <taxon>Liliopsida</taxon>
        <taxon>Poales</taxon>
        <taxon>Poaceae</taxon>
        <taxon>BOP clade</taxon>
        <taxon>Pooideae</taxon>
        <taxon>Stipodae</taxon>
        <taxon>Brachypodieae</taxon>
        <taxon>Brachypodium</taxon>
    </lineage>
</organism>
<dbReference type="EMBL" id="CM000880">
    <property type="protein sequence ID" value="PNT77099.1"/>
    <property type="molecule type" value="Genomic_DNA"/>
</dbReference>
<reference evidence="2" key="3">
    <citation type="submission" date="2018-08" db="UniProtKB">
        <authorList>
            <consortium name="EnsemblPlants"/>
        </authorList>
    </citation>
    <scope>IDENTIFICATION</scope>
    <source>
        <strain evidence="2">cv. Bd21</strain>
    </source>
</reference>
<dbReference type="PANTHER" id="PTHR36617">
    <property type="entry name" value="PROTEIN, PUTATIVE-RELATED"/>
    <property type="match status" value="1"/>
</dbReference>
<dbReference type="Gramene" id="PNT77099">
    <property type="protein sequence ID" value="PNT77099"/>
    <property type="gene ID" value="BRADI_1g57778v3"/>
</dbReference>
<keyword evidence="3" id="KW-1185">Reference proteome</keyword>
<gene>
    <name evidence="1" type="ORF">BRADI_1g57778v3</name>
</gene>
<sequence length="147" mass="16862">MGGLGVSNSRMLNLALMAKWVWKIFCEVRFWQDRWLGADSLRVQFPKLFSIARDVEVSIKDAWDDRALLFRRSLGPLDIPQWEKLEAALSGLSLSHDPDQIRWRLESSEEFSTSSLYNLLMAGPSVCFLEYIWGMKVPLKIKLASPA</sequence>
<evidence type="ECO:0000313" key="3">
    <source>
        <dbReference type="Proteomes" id="UP000008810"/>
    </source>
</evidence>
<dbReference type="PANTHER" id="PTHR36617:SF7">
    <property type="entry name" value="OS01G0823550 PROTEIN"/>
    <property type="match status" value="1"/>
</dbReference>
<evidence type="ECO:0000313" key="1">
    <source>
        <dbReference type="EMBL" id="PNT77099.1"/>
    </source>
</evidence>
<dbReference type="InParanoid" id="A0A2K2DS44"/>
<dbReference type="OrthoDB" id="694177at2759"/>
<dbReference type="EnsemblPlants" id="PNT77099">
    <property type="protein sequence ID" value="PNT77099"/>
    <property type="gene ID" value="BRADI_1g57778v3"/>
</dbReference>
<reference evidence="1 2" key="1">
    <citation type="journal article" date="2010" name="Nature">
        <title>Genome sequencing and analysis of the model grass Brachypodium distachyon.</title>
        <authorList>
            <consortium name="International Brachypodium Initiative"/>
        </authorList>
    </citation>
    <scope>NUCLEOTIDE SEQUENCE [LARGE SCALE GENOMIC DNA]</scope>
    <source>
        <strain evidence="1 2">Bd21</strain>
    </source>
</reference>
<dbReference type="AlphaFoldDB" id="A0A2K2DS44"/>
<protein>
    <recommendedName>
        <fullName evidence="4">Reverse transcriptase zinc-binding domain-containing protein</fullName>
    </recommendedName>
</protein>
<accession>A0A2K2DS44</accession>
<name>A0A2K2DS44_BRADI</name>
<reference evidence="1" key="2">
    <citation type="submission" date="2017-06" db="EMBL/GenBank/DDBJ databases">
        <title>WGS assembly of Brachypodium distachyon.</title>
        <authorList>
            <consortium name="The International Brachypodium Initiative"/>
            <person name="Lucas S."/>
            <person name="Harmon-Smith M."/>
            <person name="Lail K."/>
            <person name="Tice H."/>
            <person name="Grimwood J."/>
            <person name="Bruce D."/>
            <person name="Barry K."/>
            <person name="Shu S."/>
            <person name="Lindquist E."/>
            <person name="Wang M."/>
            <person name="Pitluck S."/>
            <person name="Vogel J.P."/>
            <person name="Garvin D.F."/>
            <person name="Mockler T.C."/>
            <person name="Schmutz J."/>
            <person name="Rokhsar D."/>
            <person name="Bevan M.W."/>
        </authorList>
    </citation>
    <scope>NUCLEOTIDE SEQUENCE</scope>
    <source>
        <strain evidence="1">Bd21</strain>
    </source>
</reference>
<evidence type="ECO:0000313" key="2">
    <source>
        <dbReference type="EnsemblPlants" id="PNT77099"/>
    </source>
</evidence>
<dbReference type="Proteomes" id="UP000008810">
    <property type="component" value="Chromosome 1"/>
</dbReference>
<evidence type="ECO:0008006" key="4">
    <source>
        <dbReference type="Google" id="ProtNLM"/>
    </source>
</evidence>